<comment type="caution">
    <text evidence="2">The sequence shown here is derived from an EMBL/GenBank/DDBJ whole genome shotgun (WGS) entry which is preliminary data.</text>
</comment>
<feature type="region of interest" description="Disordered" evidence="1">
    <location>
        <begin position="83"/>
        <end position="119"/>
    </location>
</feature>
<feature type="compositionally biased region" description="Polar residues" evidence="1">
    <location>
        <begin position="89"/>
        <end position="99"/>
    </location>
</feature>
<accession>A0AAD7SX79</accession>
<proteinExistence type="predicted"/>
<dbReference type="AlphaFoldDB" id="A0AAD7SX79"/>
<dbReference type="Proteomes" id="UP001221898">
    <property type="component" value="Unassembled WGS sequence"/>
</dbReference>
<name>A0AAD7SX79_9TELE</name>
<sequence length="143" mass="15961">MELVDADQHPRLTLYTLPLLHLLLHTSQCISVVTALLVGEAIMICNRKLESLCNIQEDIRVKSGAWDKSGVFIYPIRTVGLVSEDEETPSTQPGPSTLDPNPHPYSKTRDGTQQRTKTAQIIRKEHSKAQHLNPCTEAFSCVQ</sequence>
<evidence type="ECO:0000313" key="2">
    <source>
        <dbReference type="EMBL" id="KAJ8409792.1"/>
    </source>
</evidence>
<gene>
    <name evidence="2" type="ORF">AAFF_G00218510</name>
</gene>
<dbReference type="EMBL" id="JAINUG010000029">
    <property type="protein sequence ID" value="KAJ8409792.1"/>
    <property type="molecule type" value="Genomic_DNA"/>
</dbReference>
<organism evidence="2 3">
    <name type="scientific">Aldrovandia affinis</name>
    <dbReference type="NCBI Taxonomy" id="143900"/>
    <lineage>
        <taxon>Eukaryota</taxon>
        <taxon>Metazoa</taxon>
        <taxon>Chordata</taxon>
        <taxon>Craniata</taxon>
        <taxon>Vertebrata</taxon>
        <taxon>Euteleostomi</taxon>
        <taxon>Actinopterygii</taxon>
        <taxon>Neopterygii</taxon>
        <taxon>Teleostei</taxon>
        <taxon>Notacanthiformes</taxon>
        <taxon>Halosauridae</taxon>
        <taxon>Aldrovandia</taxon>
    </lineage>
</organism>
<reference evidence="2" key="1">
    <citation type="journal article" date="2023" name="Science">
        <title>Genome structures resolve the early diversification of teleost fishes.</title>
        <authorList>
            <person name="Parey E."/>
            <person name="Louis A."/>
            <person name="Montfort J."/>
            <person name="Bouchez O."/>
            <person name="Roques C."/>
            <person name="Iampietro C."/>
            <person name="Lluch J."/>
            <person name="Castinel A."/>
            <person name="Donnadieu C."/>
            <person name="Desvignes T."/>
            <person name="Floi Bucao C."/>
            <person name="Jouanno E."/>
            <person name="Wen M."/>
            <person name="Mejri S."/>
            <person name="Dirks R."/>
            <person name="Jansen H."/>
            <person name="Henkel C."/>
            <person name="Chen W.J."/>
            <person name="Zahm M."/>
            <person name="Cabau C."/>
            <person name="Klopp C."/>
            <person name="Thompson A.W."/>
            <person name="Robinson-Rechavi M."/>
            <person name="Braasch I."/>
            <person name="Lecointre G."/>
            <person name="Bobe J."/>
            <person name="Postlethwait J.H."/>
            <person name="Berthelot C."/>
            <person name="Roest Crollius H."/>
            <person name="Guiguen Y."/>
        </authorList>
    </citation>
    <scope>NUCLEOTIDE SEQUENCE</scope>
    <source>
        <strain evidence="2">NC1722</strain>
    </source>
</reference>
<evidence type="ECO:0000256" key="1">
    <source>
        <dbReference type="SAM" id="MobiDB-lite"/>
    </source>
</evidence>
<evidence type="ECO:0000313" key="3">
    <source>
        <dbReference type="Proteomes" id="UP001221898"/>
    </source>
</evidence>
<protein>
    <submittedName>
        <fullName evidence="2">Uncharacterized protein</fullName>
    </submittedName>
</protein>
<keyword evidence="3" id="KW-1185">Reference proteome</keyword>